<organism evidence="2 3">
    <name type="scientific">Candidatus Glassbacteria bacterium GWA2_58_10</name>
    <dbReference type="NCBI Taxonomy" id="1817865"/>
    <lineage>
        <taxon>Bacteria</taxon>
        <taxon>Candidatus Glassiibacteriota</taxon>
    </lineage>
</organism>
<dbReference type="AlphaFoldDB" id="A0A1F5YCB0"/>
<dbReference type="GO" id="GO:0006779">
    <property type="term" value="P:porphyrin-containing compound biosynthetic process"/>
    <property type="evidence" value="ECO:0007669"/>
    <property type="project" value="InterPro"/>
</dbReference>
<comment type="caution">
    <text evidence="2">The sequence shown here is derived from an EMBL/GenBank/DDBJ whole genome shotgun (WGS) entry which is preliminary data.</text>
</comment>
<evidence type="ECO:0000259" key="1">
    <source>
        <dbReference type="Pfam" id="PF01208"/>
    </source>
</evidence>
<name>A0A1F5YCB0_9BACT</name>
<proteinExistence type="predicted"/>
<dbReference type="EMBL" id="MFIV01000207">
    <property type="protein sequence ID" value="OGF97818.1"/>
    <property type="molecule type" value="Genomic_DNA"/>
</dbReference>
<feature type="domain" description="Uroporphyrinogen decarboxylase (URO-D)" evidence="1">
    <location>
        <begin position="5"/>
        <end position="330"/>
    </location>
</feature>
<dbReference type="InterPro" id="IPR000257">
    <property type="entry name" value="Uroporphyrinogen_deCOase"/>
</dbReference>
<evidence type="ECO:0000313" key="3">
    <source>
        <dbReference type="Proteomes" id="UP000176992"/>
    </source>
</evidence>
<gene>
    <name evidence="2" type="ORF">A2Z86_00100</name>
</gene>
<dbReference type="InterPro" id="IPR038071">
    <property type="entry name" value="UROD/MetE-like_sf"/>
</dbReference>
<accession>A0A1F5YCB0</accession>
<dbReference type="SUPFAM" id="SSF51726">
    <property type="entry name" value="UROD/MetE-like"/>
    <property type="match status" value="1"/>
</dbReference>
<protein>
    <recommendedName>
        <fullName evidence="1">Uroporphyrinogen decarboxylase (URO-D) domain-containing protein</fullName>
    </recommendedName>
</protein>
<dbReference type="CDD" id="cd03465">
    <property type="entry name" value="URO-D_like"/>
    <property type="match status" value="1"/>
</dbReference>
<dbReference type="Gene3D" id="3.20.20.210">
    <property type="match status" value="1"/>
</dbReference>
<sequence>MNSFERYMGLLEGRKVDFLPRLPILMQFAAEYIGSNYGAFASDYRTLVEANAVCAADFGMDQVSVISDPFRETQGFGAEIIYVTDGVPRCPHSPLEASKDLDSLPHPDPLKAERMLDRVNAVRAFHEKYSGEYSILGWVEGPAAEAADLRGVSTYLIDLLDDPVFAAELMDRCIEAGIEFARVQVEAGADTIGIGDAIASQVSPQLYESLIQPREKVLVSAIKAIGARVRLHICGNTTHLLPGISELGIDIMDVDHMVDMQTVRRTLGGGVTLAGNIDPASAVRLGTPEAIRETILRTYQEVGNPYMVTAGCEIPSGTPEENLRALCEPVEYRP</sequence>
<evidence type="ECO:0000313" key="2">
    <source>
        <dbReference type="EMBL" id="OGF97818.1"/>
    </source>
</evidence>
<dbReference type="GO" id="GO:0004853">
    <property type="term" value="F:uroporphyrinogen decarboxylase activity"/>
    <property type="evidence" value="ECO:0007669"/>
    <property type="project" value="InterPro"/>
</dbReference>
<dbReference type="PANTHER" id="PTHR47099:SF1">
    <property type="entry name" value="METHYLCOBAMIDE:COM METHYLTRANSFERASE MTBA"/>
    <property type="match status" value="1"/>
</dbReference>
<dbReference type="Pfam" id="PF01208">
    <property type="entry name" value="URO-D"/>
    <property type="match status" value="1"/>
</dbReference>
<dbReference type="PANTHER" id="PTHR47099">
    <property type="entry name" value="METHYLCOBAMIDE:COM METHYLTRANSFERASE MTBA"/>
    <property type="match status" value="1"/>
</dbReference>
<reference evidence="2 3" key="1">
    <citation type="journal article" date="2016" name="Nat. Commun.">
        <title>Thousands of microbial genomes shed light on interconnected biogeochemical processes in an aquifer system.</title>
        <authorList>
            <person name="Anantharaman K."/>
            <person name="Brown C.T."/>
            <person name="Hug L.A."/>
            <person name="Sharon I."/>
            <person name="Castelle C.J."/>
            <person name="Probst A.J."/>
            <person name="Thomas B.C."/>
            <person name="Singh A."/>
            <person name="Wilkins M.J."/>
            <person name="Karaoz U."/>
            <person name="Brodie E.L."/>
            <person name="Williams K.H."/>
            <person name="Hubbard S.S."/>
            <person name="Banfield J.F."/>
        </authorList>
    </citation>
    <scope>NUCLEOTIDE SEQUENCE [LARGE SCALE GENOMIC DNA]</scope>
</reference>
<dbReference type="InterPro" id="IPR052024">
    <property type="entry name" value="Methanogen_methyltrans"/>
</dbReference>
<dbReference type="Proteomes" id="UP000176992">
    <property type="component" value="Unassembled WGS sequence"/>
</dbReference>